<feature type="non-terminal residue" evidence="1">
    <location>
        <position position="1"/>
    </location>
</feature>
<organism evidence="1 2">
    <name type="scientific">Mucuna pruriens</name>
    <name type="common">Velvet bean</name>
    <name type="synonym">Dolichos pruriens</name>
    <dbReference type="NCBI Taxonomy" id="157652"/>
    <lineage>
        <taxon>Eukaryota</taxon>
        <taxon>Viridiplantae</taxon>
        <taxon>Streptophyta</taxon>
        <taxon>Embryophyta</taxon>
        <taxon>Tracheophyta</taxon>
        <taxon>Spermatophyta</taxon>
        <taxon>Magnoliopsida</taxon>
        <taxon>eudicotyledons</taxon>
        <taxon>Gunneridae</taxon>
        <taxon>Pentapetalae</taxon>
        <taxon>rosids</taxon>
        <taxon>fabids</taxon>
        <taxon>Fabales</taxon>
        <taxon>Fabaceae</taxon>
        <taxon>Papilionoideae</taxon>
        <taxon>50 kb inversion clade</taxon>
        <taxon>NPAAA clade</taxon>
        <taxon>indigoferoid/millettioid clade</taxon>
        <taxon>Phaseoleae</taxon>
        <taxon>Mucuna</taxon>
    </lineage>
</organism>
<gene>
    <name evidence="1" type="ORF">CR513_08989</name>
</gene>
<comment type="caution">
    <text evidence="1">The sequence shown here is derived from an EMBL/GenBank/DDBJ whole genome shotgun (WGS) entry which is preliminary data.</text>
</comment>
<protein>
    <submittedName>
        <fullName evidence="1">Uncharacterized protein</fullName>
    </submittedName>
</protein>
<proteinExistence type="predicted"/>
<evidence type="ECO:0000313" key="2">
    <source>
        <dbReference type="Proteomes" id="UP000257109"/>
    </source>
</evidence>
<evidence type="ECO:0000313" key="1">
    <source>
        <dbReference type="EMBL" id="RDY06961.1"/>
    </source>
</evidence>
<dbReference type="Proteomes" id="UP000257109">
    <property type="component" value="Unassembled WGS sequence"/>
</dbReference>
<keyword evidence="2" id="KW-1185">Reference proteome</keyword>
<name>A0A371HVY8_MUCPR</name>
<reference evidence="1" key="1">
    <citation type="submission" date="2018-05" db="EMBL/GenBank/DDBJ databases">
        <title>Draft genome of Mucuna pruriens seed.</title>
        <authorList>
            <person name="Nnadi N.E."/>
            <person name="Vos R."/>
            <person name="Hasami M.H."/>
            <person name="Devisetty U.K."/>
            <person name="Aguiy J.C."/>
        </authorList>
    </citation>
    <scope>NUCLEOTIDE SEQUENCE [LARGE SCALE GENOMIC DNA]</scope>
    <source>
        <strain evidence="1">JCA_2017</strain>
    </source>
</reference>
<sequence length="138" mass="15631">METGLLRTQIEESQEANITSVEQFGKEFEDYNPKGIFHGFPHSRALMSPKEPIVHAWHDSLLDKADGEGSLKENFVFPKPWRCFCGTFGGFLILPFDLGGTWGTKELNLMSNSLQRGEDEVNLLEDDLNPKGEEWTRG</sequence>
<dbReference type="AlphaFoldDB" id="A0A371HVY8"/>
<dbReference type="EMBL" id="QJKJ01001575">
    <property type="protein sequence ID" value="RDY06961.1"/>
    <property type="molecule type" value="Genomic_DNA"/>
</dbReference>
<accession>A0A371HVY8</accession>